<dbReference type="EC" id="2.2.1.2" evidence="5"/>
<comment type="catalytic activity">
    <reaction evidence="8">
        <text>D-sedoheptulose 7-phosphate + D-glyceraldehyde 3-phosphate = D-erythrose 4-phosphate + beta-D-fructose 6-phosphate</text>
        <dbReference type="Rhea" id="RHEA:17053"/>
        <dbReference type="ChEBI" id="CHEBI:16897"/>
        <dbReference type="ChEBI" id="CHEBI:57483"/>
        <dbReference type="ChEBI" id="CHEBI:57634"/>
        <dbReference type="ChEBI" id="CHEBI:59776"/>
        <dbReference type="EC" id="2.2.1.2"/>
    </reaction>
</comment>
<dbReference type="RefSeq" id="WP_048101291.1">
    <property type="nucleotide sequence ID" value="NZ_LKBH01000295.1"/>
</dbReference>
<keyword evidence="11" id="KW-1185">Reference proteome</keyword>
<comment type="caution">
    <text evidence="10">The sequence shown here is derived from an EMBL/GenBank/DDBJ whole genome shotgun (WGS) entry which is preliminary data.</text>
</comment>
<evidence type="ECO:0000256" key="1">
    <source>
        <dbReference type="ARBA" id="ARBA00003518"/>
    </source>
</evidence>
<comment type="subcellular location">
    <subcellularLocation>
        <location evidence="2">Cytoplasm</location>
    </subcellularLocation>
</comment>
<gene>
    <name evidence="10" type="ORF">AOG55_02025</name>
</gene>
<comment type="function">
    <text evidence="1">Transaldolase is important for the balance of metabolites in the pentose-phosphate pathway.</text>
</comment>
<comment type="pathway">
    <text evidence="3">Carbohydrate degradation; pentose phosphate pathway; D-glyceraldehyde 3-phosphate and beta-D-fructose 6-phosphate from D-ribose 5-phosphate and D-xylulose 5-phosphate (non-oxidative stage): step 2/3.</text>
</comment>
<dbReference type="FunFam" id="3.20.20.70:FF:000018">
    <property type="entry name" value="Probable transaldolase"/>
    <property type="match status" value="1"/>
</dbReference>
<keyword evidence="6" id="KW-0963">Cytoplasm</keyword>
<dbReference type="PANTHER" id="PTHR10683">
    <property type="entry name" value="TRANSALDOLASE"/>
    <property type="match status" value="1"/>
</dbReference>
<dbReference type="Pfam" id="PF00923">
    <property type="entry name" value="TAL_FSA"/>
    <property type="match status" value="1"/>
</dbReference>
<dbReference type="InParanoid" id="A0A0N8VKH7"/>
<evidence type="ECO:0000313" key="10">
    <source>
        <dbReference type="EMBL" id="KQB33756.1"/>
    </source>
</evidence>
<evidence type="ECO:0000256" key="5">
    <source>
        <dbReference type="ARBA" id="ARBA00013151"/>
    </source>
</evidence>
<dbReference type="GO" id="GO:0005737">
    <property type="term" value="C:cytoplasm"/>
    <property type="evidence" value="ECO:0007669"/>
    <property type="project" value="UniProtKB-SubCell"/>
</dbReference>
<dbReference type="InterPro" id="IPR013785">
    <property type="entry name" value="Aldolase_TIM"/>
</dbReference>
<evidence type="ECO:0000256" key="8">
    <source>
        <dbReference type="ARBA" id="ARBA00048810"/>
    </source>
</evidence>
<dbReference type="GO" id="GO:0016832">
    <property type="term" value="F:aldehyde-lyase activity"/>
    <property type="evidence" value="ECO:0007669"/>
    <property type="project" value="InterPro"/>
</dbReference>
<name>A0A0N8VKH7_9ARCH</name>
<evidence type="ECO:0000313" key="11">
    <source>
        <dbReference type="Proteomes" id="UP000050301"/>
    </source>
</evidence>
<dbReference type="InterPro" id="IPR033919">
    <property type="entry name" value="TSA/FSA_arc/bac"/>
</dbReference>
<evidence type="ECO:0000256" key="9">
    <source>
        <dbReference type="ARBA" id="ARBA00067532"/>
    </source>
</evidence>
<accession>A0A0N8VKH7</accession>
<comment type="similarity">
    <text evidence="4">Belongs to the transaldolase family. Type 3B subfamily.</text>
</comment>
<sequence length="225" mass="24810">MKIFLDSANIDEINNIARYGILDGITTNPSILSKEVDDNNDTAGIINNIIKHVNGEVHIQVTSDEYDTILKQAMKIHSLGLNVIVKIPVTQNGMAAMASLRSRGIKINATTIFTPLQALAAAKNNAEYSTVYLSSIDDSGNSSYKVIQTIRTMFNNYNMKTKIMGAAIKNPVQIIECGMAGVDAVTAPYGVLKQMLDHPETLMNVNRFIKDWNLIPQNSKTFFNQ</sequence>
<dbReference type="SUPFAM" id="SSF51569">
    <property type="entry name" value="Aldolase"/>
    <property type="match status" value="1"/>
</dbReference>
<evidence type="ECO:0000256" key="3">
    <source>
        <dbReference type="ARBA" id="ARBA00004857"/>
    </source>
</evidence>
<dbReference type="PROSITE" id="PS01054">
    <property type="entry name" value="TRANSALDOLASE_1"/>
    <property type="match status" value="1"/>
</dbReference>
<dbReference type="InterPro" id="IPR018225">
    <property type="entry name" value="Transaldolase_AS"/>
</dbReference>
<dbReference type="GO" id="GO:0004801">
    <property type="term" value="F:transaldolase activity"/>
    <property type="evidence" value="ECO:0007669"/>
    <property type="project" value="UniProtKB-EC"/>
</dbReference>
<dbReference type="AlphaFoldDB" id="A0A0N8VKH7"/>
<keyword evidence="7" id="KW-0704">Schiff base</keyword>
<dbReference type="GO" id="GO:0005975">
    <property type="term" value="P:carbohydrate metabolic process"/>
    <property type="evidence" value="ECO:0007669"/>
    <property type="project" value="InterPro"/>
</dbReference>
<dbReference type="CDD" id="cd00956">
    <property type="entry name" value="Transaldolase_FSA"/>
    <property type="match status" value="1"/>
</dbReference>
<dbReference type="InterPro" id="IPR001585">
    <property type="entry name" value="TAL/FSA"/>
</dbReference>
<evidence type="ECO:0000256" key="6">
    <source>
        <dbReference type="ARBA" id="ARBA00022490"/>
    </source>
</evidence>
<dbReference type="Gene3D" id="3.20.20.70">
    <property type="entry name" value="Aldolase class I"/>
    <property type="match status" value="1"/>
</dbReference>
<organism evidence="10 11">
    <name type="scientific">Acidiplasma cupricumulans</name>
    <dbReference type="NCBI Taxonomy" id="312540"/>
    <lineage>
        <taxon>Archaea</taxon>
        <taxon>Methanobacteriati</taxon>
        <taxon>Thermoplasmatota</taxon>
        <taxon>Thermoplasmata</taxon>
        <taxon>Thermoplasmatales</taxon>
        <taxon>Ferroplasmaceae</taxon>
        <taxon>Acidiplasma</taxon>
    </lineage>
</organism>
<dbReference type="GeneID" id="84221134"/>
<dbReference type="PANTHER" id="PTHR10683:SF40">
    <property type="entry name" value="FRUCTOSE-6-PHOSPHATE ALDOLASE 1-RELATED"/>
    <property type="match status" value="1"/>
</dbReference>
<evidence type="ECO:0000256" key="2">
    <source>
        <dbReference type="ARBA" id="ARBA00004496"/>
    </source>
</evidence>
<proteinExistence type="inferred from homology"/>
<evidence type="ECO:0000256" key="7">
    <source>
        <dbReference type="ARBA" id="ARBA00023270"/>
    </source>
</evidence>
<evidence type="ECO:0000256" key="4">
    <source>
        <dbReference type="ARBA" id="ARBA00005740"/>
    </source>
</evidence>
<dbReference type="EMBL" id="LKBH01000295">
    <property type="protein sequence ID" value="KQB33756.1"/>
    <property type="molecule type" value="Genomic_DNA"/>
</dbReference>
<reference evidence="10 11" key="1">
    <citation type="submission" date="2015-09" db="EMBL/GenBank/DDBJ databases">
        <title>Heavy metals and arsenic resistance mechanisms in polyextremophilic archaea of the family Ferroplasmaceae.</title>
        <authorList>
            <person name="Bulaev A.G."/>
            <person name="Kanygina A.V."/>
        </authorList>
    </citation>
    <scope>NUCLEOTIDE SEQUENCE [LARGE SCALE GENOMIC DNA]</scope>
    <source>
        <strain evidence="10 11">BH2</strain>
    </source>
</reference>
<dbReference type="Proteomes" id="UP000050301">
    <property type="component" value="Unassembled WGS sequence"/>
</dbReference>
<protein>
    <recommendedName>
        <fullName evidence="9">Probable transaldolase</fullName>
        <ecNumber evidence="5">2.2.1.2</ecNumber>
    </recommendedName>
</protein>